<evidence type="ECO:0000256" key="1">
    <source>
        <dbReference type="SAM" id="SignalP"/>
    </source>
</evidence>
<reference evidence="2 3" key="1">
    <citation type="submission" date="2019-12" db="EMBL/GenBank/DDBJ databases">
        <title>Genomic-based taxomic classification of the family Erythrobacteraceae.</title>
        <authorList>
            <person name="Xu L."/>
        </authorList>
    </citation>
    <scope>NUCLEOTIDE SEQUENCE [LARGE SCALE GENOMIC DNA]</scope>
    <source>
        <strain evidence="2 3">MCCC 1A09965</strain>
    </source>
</reference>
<proteinExistence type="predicted"/>
<dbReference type="AlphaFoldDB" id="A0A844YHF3"/>
<name>A0A844YHF3_9SPHN</name>
<evidence type="ECO:0000313" key="2">
    <source>
        <dbReference type="EMBL" id="MXO63143.1"/>
    </source>
</evidence>
<dbReference type="Proteomes" id="UP000445582">
    <property type="component" value="Unassembled WGS sequence"/>
</dbReference>
<comment type="caution">
    <text evidence="2">The sequence shown here is derived from an EMBL/GenBank/DDBJ whole genome shotgun (WGS) entry which is preliminary data.</text>
</comment>
<evidence type="ECO:0000313" key="3">
    <source>
        <dbReference type="Proteomes" id="UP000445582"/>
    </source>
</evidence>
<keyword evidence="1" id="KW-0732">Signal</keyword>
<keyword evidence="3" id="KW-1185">Reference proteome</keyword>
<dbReference type="EMBL" id="WTYN01000001">
    <property type="protein sequence ID" value="MXO63143.1"/>
    <property type="molecule type" value="Genomic_DNA"/>
</dbReference>
<gene>
    <name evidence="2" type="ORF">GRI48_08980</name>
</gene>
<sequence length="268" mass="29845">MVRTPVIASLVLGALIVCPAAAQDKATLVLQPSSQWQLDMGEHRCRLARTFGTGASETLFYIEQFNPSARFSYGVAGPSLYDLRITNKFQRLPERKVEVQFGPALPGYEQSYEDASLGDLGAAIMGYGPVQTVFETKEEFEGRAAKNPEPAEGSRELRELDAETGKAISWLSLSSPRIGTVKLELGGMEAPFKAMNFCMDDLVKTWGLDPEQQKQIQKFPVWLNDEKIVRSIQRNYPAQALRGGRMARFNIRVIVDEEGRPESCQQPI</sequence>
<dbReference type="RefSeq" id="WP_160674286.1">
    <property type="nucleotide sequence ID" value="NZ_WTYN01000001.1"/>
</dbReference>
<protein>
    <recommendedName>
        <fullName evidence="4">DUF1849 family protein</fullName>
    </recommendedName>
</protein>
<evidence type="ECO:0008006" key="4">
    <source>
        <dbReference type="Google" id="ProtNLM"/>
    </source>
</evidence>
<organism evidence="2 3">
    <name type="scientific">Qipengyuania oceanensis</name>
    <dbReference type="NCBI Taxonomy" id="1463597"/>
    <lineage>
        <taxon>Bacteria</taxon>
        <taxon>Pseudomonadati</taxon>
        <taxon>Pseudomonadota</taxon>
        <taxon>Alphaproteobacteria</taxon>
        <taxon>Sphingomonadales</taxon>
        <taxon>Erythrobacteraceae</taxon>
        <taxon>Qipengyuania</taxon>
    </lineage>
</organism>
<feature type="chain" id="PRO_5032658899" description="DUF1849 family protein" evidence="1">
    <location>
        <begin position="23"/>
        <end position="268"/>
    </location>
</feature>
<dbReference type="OrthoDB" id="7585155at2"/>
<accession>A0A844YHF3</accession>
<feature type="signal peptide" evidence="1">
    <location>
        <begin position="1"/>
        <end position="22"/>
    </location>
</feature>